<dbReference type="AlphaFoldDB" id="A0A8H7VP01"/>
<evidence type="ECO:0000313" key="7">
    <source>
        <dbReference type="Proteomes" id="UP000646827"/>
    </source>
</evidence>
<evidence type="ECO:0000256" key="2">
    <source>
        <dbReference type="ARBA" id="ARBA00022630"/>
    </source>
</evidence>
<comment type="similarity">
    <text evidence="1">Belongs to the FMO family.</text>
</comment>
<evidence type="ECO:0000256" key="3">
    <source>
        <dbReference type="ARBA" id="ARBA00022827"/>
    </source>
</evidence>
<keyword evidence="4" id="KW-0521">NADP</keyword>
<keyword evidence="3" id="KW-0274">FAD</keyword>
<dbReference type="OrthoDB" id="66881at2759"/>
<dbReference type="Proteomes" id="UP000646827">
    <property type="component" value="Unassembled WGS sequence"/>
</dbReference>
<dbReference type="PANTHER" id="PTHR23023">
    <property type="entry name" value="DIMETHYLANILINE MONOOXYGENASE"/>
    <property type="match status" value="1"/>
</dbReference>
<dbReference type="SUPFAM" id="SSF51905">
    <property type="entry name" value="FAD/NAD(P)-binding domain"/>
    <property type="match status" value="2"/>
</dbReference>
<sequence>MASSSPTTNTTMNNCRISRVAVIGAGPGGLAAARALRDENVFDTITVFERNSKVGGTWLYSKETNPPPPIPSTNALVVDPPSSLAAPYHQPPYSAVYDNLNTNLPTTIMSYRDIPFPSKYPLFPNRKQVIDYIQDVAEKYDLLPMIRFNTTVVTVQQPEDEESHDDNKRSWQVSVTYWHDDKTTHYTESFDAIVVANGKYYVPYIPDMDGLKDFSHVANVLHSQNYRRPQDYEDKVVLVIGNGSSAADLVREISTTATKVYHCIRGEESSFSKTIGGENKPKNVERVGGLSQFDASTGIITCQDGKTIENVDTVLFATGYLFSFPFLSFEKDNLITDGQTVFNLFQDMFYIKNPTLAFVGLPTRVVPMPFMQMQSMVIARCFSGRAKFPSSKVMQEEVKDKKNDPKNLIMDIDSELAAFERMGAWAEGYQGKIEDWQSNNPITGRLSEKWIKDRHRQLELRKEYLGY</sequence>
<dbReference type="InterPro" id="IPR050346">
    <property type="entry name" value="FMO-like"/>
</dbReference>
<keyword evidence="5" id="KW-0560">Oxidoreductase</keyword>
<keyword evidence="2" id="KW-0285">Flavoprotein</keyword>
<dbReference type="PRINTS" id="PR00419">
    <property type="entry name" value="ADXRDTASE"/>
</dbReference>
<protein>
    <recommendedName>
        <fullName evidence="8">Flavin-containing monooxygenase</fullName>
    </recommendedName>
</protein>
<dbReference type="Pfam" id="PF00743">
    <property type="entry name" value="FMO-like"/>
    <property type="match status" value="2"/>
</dbReference>
<reference evidence="6 7" key="1">
    <citation type="submission" date="2020-12" db="EMBL/GenBank/DDBJ databases">
        <title>Metabolic potential, ecology and presence of endohyphal bacteria is reflected in genomic diversity of Mucoromycotina.</title>
        <authorList>
            <person name="Muszewska A."/>
            <person name="Okrasinska A."/>
            <person name="Steczkiewicz K."/>
            <person name="Drgas O."/>
            <person name="Orlowska M."/>
            <person name="Perlinska-Lenart U."/>
            <person name="Aleksandrzak-Piekarczyk T."/>
            <person name="Szatraj K."/>
            <person name="Zielenkiewicz U."/>
            <person name="Pilsyk S."/>
            <person name="Malc E."/>
            <person name="Mieczkowski P."/>
            <person name="Kruszewska J.S."/>
            <person name="Biernat P."/>
            <person name="Pawlowska J."/>
        </authorList>
    </citation>
    <scope>NUCLEOTIDE SEQUENCE [LARGE SCALE GENOMIC DNA]</scope>
    <source>
        <strain evidence="6 7">CBS 142.35</strain>
    </source>
</reference>
<evidence type="ECO:0000313" key="6">
    <source>
        <dbReference type="EMBL" id="KAG2223493.1"/>
    </source>
</evidence>
<proteinExistence type="inferred from homology"/>
<name>A0A8H7VP01_9FUNG</name>
<dbReference type="GO" id="GO:0004499">
    <property type="term" value="F:N,N-dimethylaniline monooxygenase activity"/>
    <property type="evidence" value="ECO:0007669"/>
    <property type="project" value="InterPro"/>
</dbReference>
<evidence type="ECO:0000256" key="5">
    <source>
        <dbReference type="ARBA" id="ARBA00023002"/>
    </source>
</evidence>
<evidence type="ECO:0008006" key="8">
    <source>
        <dbReference type="Google" id="ProtNLM"/>
    </source>
</evidence>
<keyword evidence="7" id="KW-1185">Reference proteome</keyword>
<dbReference type="InterPro" id="IPR036188">
    <property type="entry name" value="FAD/NAD-bd_sf"/>
</dbReference>
<dbReference type="Gene3D" id="3.50.50.60">
    <property type="entry name" value="FAD/NAD(P)-binding domain"/>
    <property type="match status" value="2"/>
</dbReference>
<dbReference type="Pfam" id="PF13450">
    <property type="entry name" value="NAD_binding_8"/>
    <property type="match status" value="1"/>
</dbReference>
<dbReference type="GO" id="GO:0050661">
    <property type="term" value="F:NADP binding"/>
    <property type="evidence" value="ECO:0007669"/>
    <property type="project" value="InterPro"/>
</dbReference>
<evidence type="ECO:0000256" key="4">
    <source>
        <dbReference type="ARBA" id="ARBA00022857"/>
    </source>
</evidence>
<dbReference type="InterPro" id="IPR000960">
    <property type="entry name" value="Flavin_mOase"/>
</dbReference>
<accession>A0A8H7VP01</accession>
<dbReference type="PIRSF" id="PIRSF000332">
    <property type="entry name" value="FMO"/>
    <property type="match status" value="1"/>
</dbReference>
<dbReference type="EMBL" id="JAEPRB010000060">
    <property type="protein sequence ID" value="KAG2223493.1"/>
    <property type="molecule type" value="Genomic_DNA"/>
</dbReference>
<comment type="caution">
    <text evidence="6">The sequence shown here is derived from an EMBL/GenBank/DDBJ whole genome shotgun (WGS) entry which is preliminary data.</text>
</comment>
<organism evidence="6 7">
    <name type="scientific">Circinella minor</name>
    <dbReference type="NCBI Taxonomy" id="1195481"/>
    <lineage>
        <taxon>Eukaryota</taxon>
        <taxon>Fungi</taxon>
        <taxon>Fungi incertae sedis</taxon>
        <taxon>Mucoromycota</taxon>
        <taxon>Mucoromycotina</taxon>
        <taxon>Mucoromycetes</taxon>
        <taxon>Mucorales</taxon>
        <taxon>Lichtheimiaceae</taxon>
        <taxon>Circinella</taxon>
    </lineage>
</organism>
<dbReference type="GO" id="GO:0050660">
    <property type="term" value="F:flavin adenine dinucleotide binding"/>
    <property type="evidence" value="ECO:0007669"/>
    <property type="project" value="InterPro"/>
</dbReference>
<dbReference type="InterPro" id="IPR020946">
    <property type="entry name" value="Flavin_mOase-like"/>
</dbReference>
<evidence type="ECO:0000256" key="1">
    <source>
        <dbReference type="ARBA" id="ARBA00009183"/>
    </source>
</evidence>
<gene>
    <name evidence="6" type="ORF">INT45_001241</name>
</gene>